<keyword evidence="1" id="KW-0175">Coiled coil</keyword>
<comment type="caution">
    <text evidence="2">The sequence shown here is derived from an EMBL/GenBank/DDBJ whole genome shotgun (WGS) entry which is preliminary data.</text>
</comment>
<feature type="non-terminal residue" evidence="2">
    <location>
        <position position="86"/>
    </location>
</feature>
<evidence type="ECO:0000313" key="2">
    <source>
        <dbReference type="EMBL" id="CAG8693557.1"/>
    </source>
</evidence>
<gene>
    <name evidence="2" type="ORF">AGERDE_LOCUS13196</name>
</gene>
<accession>A0A9N9HM71</accession>
<sequence>NILVLNIASVSQILEDLEKQILKLENEFDEYLELERFCLEDIHGDNENMNKQIMLFKLVDFHKKKGHRLSYRTLNESPMETALNYI</sequence>
<keyword evidence="3" id="KW-1185">Reference proteome</keyword>
<proteinExistence type="predicted"/>
<feature type="non-terminal residue" evidence="2">
    <location>
        <position position="1"/>
    </location>
</feature>
<dbReference type="Proteomes" id="UP000789831">
    <property type="component" value="Unassembled WGS sequence"/>
</dbReference>
<protein>
    <submittedName>
        <fullName evidence="2">13528_t:CDS:1</fullName>
    </submittedName>
</protein>
<evidence type="ECO:0000313" key="3">
    <source>
        <dbReference type="Proteomes" id="UP000789831"/>
    </source>
</evidence>
<dbReference type="EMBL" id="CAJVPL010015512">
    <property type="protein sequence ID" value="CAG8693557.1"/>
    <property type="molecule type" value="Genomic_DNA"/>
</dbReference>
<reference evidence="2" key="1">
    <citation type="submission" date="2021-06" db="EMBL/GenBank/DDBJ databases">
        <authorList>
            <person name="Kallberg Y."/>
            <person name="Tangrot J."/>
            <person name="Rosling A."/>
        </authorList>
    </citation>
    <scope>NUCLEOTIDE SEQUENCE</scope>
    <source>
        <strain evidence="2">MT106</strain>
    </source>
</reference>
<dbReference type="AlphaFoldDB" id="A0A9N9HM71"/>
<evidence type="ECO:0000256" key="1">
    <source>
        <dbReference type="SAM" id="Coils"/>
    </source>
</evidence>
<organism evidence="2 3">
    <name type="scientific">Ambispora gerdemannii</name>
    <dbReference type="NCBI Taxonomy" id="144530"/>
    <lineage>
        <taxon>Eukaryota</taxon>
        <taxon>Fungi</taxon>
        <taxon>Fungi incertae sedis</taxon>
        <taxon>Mucoromycota</taxon>
        <taxon>Glomeromycotina</taxon>
        <taxon>Glomeromycetes</taxon>
        <taxon>Archaeosporales</taxon>
        <taxon>Ambisporaceae</taxon>
        <taxon>Ambispora</taxon>
    </lineage>
</organism>
<feature type="coiled-coil region" evidence="1">
    <location>
        <begin position="7"/>
        <end position="34"/>
    </location>
</feature>
<name>A0A9N9HM71_9GLOM</name>